<evidence type="ECO:0000256" key="1">
    <source>
        <dbReference type="SAM" id="MobiDB-lite"/>
    </source>
</evidence>
<keyword evidence="3" id="KW-1185">Reference proteome</keyword>
<feature type="compositionally biased region" description="Basic and acidic residues" evidence="1">
    <location>
        <begin position="54"/>
        <end position="63"/>
    </location>
</feature>
<proteinExistence type="predicted"/>
<name>A0ABN3Y6Y2_9ACTN</name>
<comment type="caution">
    <text evidence="2">The sequence shown here is derived from an EMBL/GenBank/DDBJ whole genome shotgun (WGS) entry which is preliminary data.</text>
</comment>
<feature type="region of interest" description="Disordered" evidence="1">
    <location>
        <begin position="35"/>
        <end position="63"/>
    </location>
</feature>
<dbReference type="EMBL" id="BAAAWD010000007">
    <property type="protein sequence ID" value="GAA3009519.1"/>
    <property type="molecule type" value="Genomic_DNA"/>
</dbReference>
<evidence type="ECO:0000313" key="3">
    <source>
        <dbReference type="Proteomes" id="UP001499930"/>
    </source>
</evidence>
<protein>
    <submittedName>
        <fullName evidence="2">Uncharacterized protein</fullName>
    </submittedName>
</protein>
<evidence type="ECO:0000313" key="2">
    <source>
        <dbReference type="EMBL" id="GAA3009519.1"/>
    </source>
</evidence>
<reference evidence="2 3" key="1">
    <citation type="journal article" date="2019" name="Int. J. Syst. Evol. Microbiol.">
        <title>The Global Catalogue of Microorganisms (GCM) 10K type strain sequencing project: providing services to taxonomists for standard genome sequencing and annotation.</title>
        <authorList>
            <consortium name="The Broad Institute Genomics Platform"/>
            <consortium name="The Broad Institute Genome Sequencing Center for Infectious Disease"/>
            <person name="Wu L."/>
            <person name="Ma J."/>
        </authorList>
    </citation>
    <scope>NUCLEOTIDE SEQUENCE [LARGE SCALE GENOMIC DNA]</scope>
    <source>
        <strain evidence="2 3">JCM 3106</strain>
    </source>
</reference>
<sequence length="63" mass="7053">MEIGVAFLFIALVLFGADRVLLVLESRGHVTWRRSRRRDLSAEPTAGLDSLLEDPVHRPQDGP</sequence>
<accession>A0ABN3Y6Y2</accession>
<organism evidence="2 3">
    <name type="scientific">Streptosporangium longisporum</name>
    <dbReference type="NCBI Taxonomy" id="46187"/>
    <lineage>
        <taxon>Bacteria</taxon>
        <taxon>Bacillati</taxon>
        <taxon>Actinomycetota</taxon>
        <taxon>Actinomycetes</taxon>
        <taxon>Streptosporangiales</taxon>
        <taxon>Streptosporangiaceae</taxon>
        <taxon>Streptosporangium</taxon>
    </lineage>
</organism>
<gene>
    <name evidence="2" type="ORF">GCM10017559_35010</name>
</gene>
<dbReference type="Proteomes" id="UP001499930">
    <property type="component" value="Unassembled WGS sequence"/>
</dbReference>